<evidence type="ECO:0000256" key="3">
    <source>
        <dbReference type="ARBA" id="ARBA00023136"/>
    </source>
</evidence>
<accession>A0ABR7IKZ1</accession>
<evidence type="ECO:0000313" key="5">
    <source>
        <dbReference type="Proteomes" id="UP000649826"/>
    </source>
</evidence>
<organism evidence="4 5">
    <name type="scientific">Blautia difficilis</name>
    <dbReference type="NCBI Taxonomy" id="2763027"/>
    <lineage>
        <taxon>Bacteria</taxon>
        <taxon>Bacillati</taxon>
        <taxon>Bacillota</taxon>
        <taxon>Clostridia</taxon>
        <taxon>Lachnospirales</taxon>
        <taxon>Lachnospiraceae</taxon>
        <taxon>Blautia</taxon>
    </lineage>
</organism>
<name>A0ABR7IKZ1_9FIRM</name>
<evidence type="ECO:0000313" key="4">
    <source>
        <dbReference type="EMBL" id="MBC5780689.1"/>
    </source>
</evidence>
<dbReference type="InterPro" id="IPR036458">
    <property type="entry name" value="Na:dicarbo_symporter_sf"/>
</dbReference>
<proteinExistence type="predicted"/>
<keyword evidence="2" id="KW-1133">Transmembrane helix</keyword>
<gene>
    <name evidence="4" type="ORF">H8Z82_13710</name>
</gene>
<keyword evidence="5" id="KW-1185">Reference proteome</keyword>
<sequence>MLLSMFFSILVMGMDSLLGMMRAMSNSLGDVAASLIVAKSEKILDMEKYMERSREKE</sequence>
<keyword evidence="3" id="KW-0472">Membrane</keyword>
<evidence type="ECO:0000256" key="2">
    <source>
        <dbReference type="ARBA" id="ARBA00022989"/>
    </source>
</evidence>
<protein>
    <recommendedName>
        <fullName evidence="6">Dicarboxylate/amino acid:cation symporter</fullName>
    </recommendedName>
</protein>
<reference evidence="4 5" key="1">
    <citation type="submission" date="2020-08" db="EMBL/GenBank/DDBJ databases">
        <title>Genome public.</title>
        <authorList>
            <person name="Liu C."/>
            <person name="Sun Q."/>
        </authorList>
    </citation>
    <scope>NUCLEOTIDE SEQUENCE [LARGE SCALE GENOMIC DNA]</scope>
    <source>
        <strain evidence="4 5">M29</strain>
    </source>
</reference>
<comment type="caution">
    <text evidence="4">The sequence shown here is derived from an EMBL/GenBank/DDBJ whole genome shotgun (WGS) entry which is preliminary data.</text>
</comment>
<dbReference type="Gene3D" id="1.10.3860.10">
    <property type="entry name" value="Sodium:dicarboxylate symporter"/>
    <property type="match status" value="1"/>
</dbReference>
<evidence type="ECO:0000256" key="1">
    <source>
        <dbReference type="ARBA" id="ARBA00022692"/>
    </source>
</evidence>
<dbReference type="EMBL" id="JACOQG010000027">
    <property type="protein sequence ID" value="MBC5780689.1"/>
    <property type="molecule type" value="Genomic_DNA"/>
</dbReference>
<evidence type="ECO:0008006" key="6">
    <source>
        <dbReference type="Google" id="ProtNLM"/>
    </source>
</evidence>
<dbReference type="Proteomes" id="UP000649826">
    <property type="component" value="Unassembled WGS sequence"/>
</dbReference>
<keyword evidence="1" id="KW-0812">Transmembrane</keyword>